<keyword evidence="3" id="KW-1185">Reference proteome</keyword>
<name>A0A1A7BCU7_9SPHN</name>
<feature type="region of interest" description="Disordered" evidence="1">
    <location>
        <begin position="1"/>
        <end position="54"/>
    </location>
</feature>
<proteinExistence type="predicted"/>
<dbReference type="EMBL" id="LZYB01000006">
    <property type="protein sequence ID" value="OBV10314.1"/>
    <property type="molecule type" value="Genomic_DNA"/>
</dbReference>
<evidence type="ECO:0000256" key="1">
    <source>
        <dbReference type="SAM" id="MobiDB-lite"/>
    </source>
</evidence>
<evidence type="ECO:0000313" key="2">
    <source>
        <dbReference type="EMBL" id="OBV10314.1"/>
    </source>
</evidence>
<dbReference type="Proteomes" id="UP000092484">
    <property type="component" value="Unassembled WGS sequence"/>
</dbReference>
<organism evidence="2 3">
    <name type="scientific">Erythrobacter dokdonensis DSW-74</name>
    <dbReference type="NCBI Taxonomy" id="1300349"/>
    <lineage>
        <taxon>Bacteria</taxon>
        <taxon>Pseudomonadati</taxon>
        <taxon>Pseudomonadota</taxon>
        <taxon>Alphaproteobacteria</taxon>
        <taxon>Sphingomonadales</taxon>
        <taxon>Erythrobacteraceae</taxon>
        <taxon>Erythrobacter/Porphyrobacter group</taxon>
        <taxon>Erythrobacter</taxon>
    </lineage>
</organism>
<sequence>MNEQNAHGPNPPLELAQGGADGGGALCAGSNVKSTRLLKVTGQTGRSDDPPSRA</sequence>
<gene>
    <name evidence="2" type="ORF">I603_2276</name>
</gene>
<dbReference type="STRING" id="1300349.I603_2276"/>
<comment type="caution">
    <text evidence="2">The sequence shown here is derived from an EMBL/GenBank/DDBJ whole genome shotgun (WGS) entry which is preliminary data.</text>
</comment>
<protein>
    <submittedName>
        <fullName evidence="2">Uncharacterized protein</fullName>
    </submittedName>
</protein>
<evidence type="ECO:0000313" key="3">
    <source>
        <dbReference type="Proteomes" id="UP000092484"/>
    </source>
</evidence>
<reference evidence="2 3" key="1">
    <citation type="submission" date="2016-06" db="EMBL/GenBank/DDBJ databases">
        <title>Genome sequence of Porphyrobacter dokdonensis DSW-74.</title>
        <authorList>
            <person name="Kim J.F."/>
            <person name="Song J.Y."/>
        </authorList>
    </citation>
    <scope>NUCLEOTIDE SEQUENCE [LARGE SCALE GENOMIC DNA]</scope>
    <source>
        <strain evidence="2 3">DSW-74</strain>
    </source>
</reference>
<dbReference type="AlphaFoldDB" id="A0A1A7BCU7"/>
<accession>A0A1A7BCU7</accession>